<dbReference type="OrthoDB" id="271448at2759"/>
<dbReference type="EMBL" id="NAJL01000052">
    <property type="protein sequence ID" value="TKA23705.1"/>
    <property type="molecule type" value="Genomic_DNA"/>
</dbReference>
<feature type="signal peptide" evidence="1">
    <location>
        <begin position="1"/>
        <end position="17"/>
    </location>
</feature>
<dbReference type="Proteomes" id="UP000308549">
    <property type="component" value="Unassembled WGS sequence"/>
</dbReference>
<dbReference type="PANTHER" id="PTHR36578:SF2">
    <property type="entry name" value="PA14 DOMAIN-CONTAINING PROTEIN"/>
    <property type="match status" value="1"/>
</dbReference>
<protein>
    <submittedName>
        <fullName evidence="2">Uncharacterized protein</fullName>
    </submittedName>
</protein>
<evidence type="ECO:0000256" key="1">
    <source>
        <dbReference type="SAM" id="SignalP"/>
    </source>
</evidence>
<organism evidence="2 3">
    <name type="scientific">Salinomyces thailandicus</name>
    <dbReference type="NCBI Taxonomy" id="706561"/>
    <lineage>
        <taxon>Eukaryota</taxon>
        <taxon>Fungi</taxon>
        <taxon>Dikarya</taxon>
        <taxon>Ascomycota</taxon>
        <taxon>Pezizomycotina</taxon>
        <taxon>Dothideomycetes</taxon>
        <taxon>Dothideomycetidae</taxon>
        <taxon>Mycosphaerellales</taxon>
        <taxon>Teratosphaeriaceae</taxon>
        <taxon>Salinomyces</taxon>
    </lineage>
</organism>
<feature type="chain" id="PRO_5020874763" evidence="1">
    <location>
        <begin position="18"/>
        <end position="199"/>
    </location>
</feature>
<evidence type="ECO:0000313" key="3">
    <source>
        <dbReference type="Proteomes" id="UP000308549"/>
    </source>
</evidence>
<keyword evidence="3" id="KW-1185">Reference proteome</keyword>
<proteinExistence type="predicted"/>
<name>A0A4U0TPN9_9PEZI</name>
<reference evidence="2 3" key="1">
    <citation type="submission" date="2017-03" db="EMBL/GenBank/DDBJ databases">
        <title>Genomes of endolithic fungi from Antarctica.</title>
        <authorList>
            <person name="Coleine C."/>
            <person name="Masonjones S."/>
            <person name="Stajich J.E."/>
        </authorList>
    </citation>
    <scope>NUCLEOTIDE SEQUENCE [LARGE SCALE GENOMIC DNA]</scope>
    <source>
        <strain evidence="2 3">CCFEE 6315</strain>
    </source>
</reference>
<sequence>MLSLVIFTYTLLGLSAAVPAPVPQDIDFDLADQLPDPTYTTTLSQVTYDATSILQDAIPQITASASQDGLATGVAEKVKRAACAAQPTGAGPVPSPDTVSAFLSYSAFGAAATGAPTPSGYSRTFQNLQGSNNAYGYMGYTTLTSYDTQQCASRCDAITGCVAINIYYERDPSVEPGTGCTNPSSTTNIKCVFWGRTSQ</sequence>
<accession>A0A4U0TPN9</accession>
<dbReference type="AlphaFoldDB" id="A0A4U0TPN9"/>
<comment type="caution">
    <text evidence="2">The sequence shown here is derived from an EMBL/GenBank/DDBJ whole genome shotgun (WGS) entry which is preliminary data.</text>
</comment>
<evidence type="ECO:0000313" key="2">
    <source>
        <dbReference type="EMBL" id="TKA23705.1"/>
    </source>
</evidence>
<keyword evidence="1" id="KW-0732">Signal</keyword>
<dbReference type="PANTHER" id="PTHR36578">
    <property type="entry name" value="CHROMOSOME 15, WHOLE GENOME SHOTGUN SEQUENCE"/>
    <property type="match status" value="1"/>
</dbReference>
<gene>
    <name evidence="2" type="ORF">B0A50_06541</name>
</gene>